<keyword evidence="1" id="KW-0812">Transmembrane</keyword>
<feature type="transmembrane region" description="Helical" evidence="1">
    <location>
        <begin position="80"/>
        <end position="97"/>
    </location>
</feature>
<sequence length="307" mass="34203">MKKNYFILFALLILILFILTHPAVSIHAAGNGLLLWYEQILPALLPLAILSNIMVYSNYMQIVTKYLYPLTKHIIPTSQYGCFAFLGGLFFGFPMGSKISADLTMQQKISKEEGEILSICFNQLSPVFISGYLLTNILEMPKMILFSYTALYLPPVCYAIFQLKKLKSAPYKKAASDSHLDFGIVDAGIMNGFESLTRLGGYIILFSIFAALLNTCNLRYPLVNLICTGMTEVTTGISCLKTSALLPEYIYPMAMFFASFGGLCGFAQTCSMTKTCAFSKSRYLLCRLCFAVISSILGYFFYLCAFS</sequence>
<feature type="transmembrane region" description="Helical" evidence="1">
    <location>
        <begin position="44"/>
        <end position="68"/>
    </location>
</feature>
<keyword evidence="1" id="KW-1133">Transmembrane helix</keyword>
<proteinExistence type="predicted"/>
<reference evidence="2" key="1">
    <citation type="submission" date="2020-08" db="EMBL/GenBank/DDBJ databases">
        <title>Genome public.</title>
        <authorList>
            <person name="Liu C."/>
            <person name="Sun Q."/>
        </authorList>
    </citation>
    <scope>NUCLEOTIDE SEQUENCE</scope>
    <source>
        <strain evidence="2">BX1005</strain>
    </source>
</reference>
<protein>
    <recommendedName>
        <fullName evidence="4">Sporulation integral membrane protein YlbJ</fullName>
    </recommendedName>
</protein>
<gene>
    <name evidence="2" type="ORF">H8S17_05610</name>
</gene>
<feature type="transmembrane region" description="Helical" evidence="1">
    <location>
        <begin position="250"/>
        <end position="272"/>
    </location>
</feature>
<evidence type="ECO:0000313" key="2">
    <source>
        <dbReference type="EMBL" id="MBC5713693.1"/>
    </source>
</evidence>
<evidence type="ECO:0000313" key="3">
    <source>
        <dbReference type="Proteomes" id="UP000606720"/>
    </source>
</evidence>
<feature type="transmembrane region" description="Helical" evidence="1">
    <location>
        <begin position="143"/>
        <end position="163"/>
    </location>
</feature>
<dbReference type="RefSeq" id="WP_186866568.1">
    <property type="nucleotide sequence ID" value="NZ_JACOPH010000003.1"/>
</dbReference>
<evidence type="ECO:0000256" key="1">
    <source>
        <dbReference type="SAM" id="Phobius"/>
    </source>
</evidence>
<keyword evidence="3" id="KW-1185">Reference proteome</keyword>
<name>A0A923RSJ8_9FIRM</name>
<comment type="caution">
    <text evidence="2">The sequence shown here is derived from an EMBL/GenBank/DDBJ whole genome shotgun (WGS) entry which is preliminary data.</text>
</comment>
<feature type="transmembrane region" description="Helical" evidence="1">
    <location>
        <begin position="284"/>
        <end position="302"/>
    </location>
</feature>
<accession>A0A923RSJ8</accession>
<evidence type="ECO:0008006" key="4">
    <source>
        <dbReference type="Google" id="ProtNLM"/>
    </source>
</evidence>
<feature type="transmembrane region" description="Helical" evidence="1">
    <location>
        <begin position="199"/>
        <end position="220"/>
    </location>
</feature>
<keyword evidence="1" id="KW-0472">Membrane</keyword>
<dbReference type="Proteomes" id="UP000606720">
    <property type="component" value="Unassembled WGS sequence"/>
</dbReference>
<organism evidence="2 3">
    <name type="scientific">Roseburia zhanii</name>
    <dbReference type="NCBI Taxonomy" id="2763064"/>
    <lineage>
        <taxon>Bacteria</taxon>
        <taxon>Bacillati</taxon>
        <taxon>Bacillota</taxon>
        <taxon>Clostridia</taxon>
        <taxon>Lachnospirales</taxon>
        <taxon>Lachnospiraceae</taxon>
        <taxon>Roseburia</taxon>
    </lineage>
</organism>
<dbReference type="EMBL" id="JACOPH010000003">
    <property type="protein sequence ID" value="MBC5713693.1"/>
    <property type="molecule type" value="Genomic_DNA"/>
</dbReference>
<dbReference type="AlphaFoldDB" id="A0A923RSJ8"/>